<name>A0A0A9GH09_ARUDO</name>
<proteinExistence type="predicted"/>
<dbReference type="AlphaFoldDB" id="A0A0A9GH09"/>
<dbReference type="EMBL" id="GBRH01174129">
    <property type="protein sequence ID" value="JAE23767.1"/>
    <property type="molecule type" value="Transcribed_RNA"/>
</dbReference>
<evidence type="ECO:0000313" key="1">
    <source>
        <dbReference type="EMBL" id="JAE23767.1"/>
    </source>
</evidence>
<accession>A0A0A9GH09</accession>
<protein>
    <submittedName>
        <fullName evidence="1">Uncharacterized protein</fullName>
    </submittedName>
</protein>
<reference evidence="1" key="2">
    <citation type="journal article" date="2015" name="Data Brief">
        <title>Shoot transcriptome of the giant reed, Arundo donax.</title>
        <authorList>
            <person name="Barrero R.A."/>
            <person name="Guerrero F.D."/>
            <person name="Moolhuijzen P."/>
            <person name="Goolsby J.A."/>
            <person name="Tidwell J."/>
            <person name="Bellgard S.E."/>
            <person name="Bellgard M.I."/>
        </authorList>
    </citation>
    <scope>NUCLEOTIDE SEQUENCE</scope>
    <source>
        <tissue evidence="1">Shoot tissue taken approximately 20 cm above the soil surface</tissue>
    </source>
</reference>
<organism evidence="1">
    <name type="scientific">Arundo donax</name>
    <name type="common">Giant reed</name>
    <name type="synonym">Donax arundinaceus</name>
    <dbReference type="NCBI Taxonomy" id="35708"/>
    <lineage>
        <taxon>Eukaryota</taxon>
        <taxon>Viridiplantae</taxon>
        <taxon>Streptophyta</taxon>
        <taxon>Embryophyta</taxon>
        <taxon>Tracheophyta</taxon>
        <taxon>Spermatophyta</taxon>
        <taxon>Magnoliopsida</taxon>
        <taxon>Liliopsida</taxon>
        <taxon>Poales</taxon>
        <taxon>Poaceae</taxon>
        <taxon>PACMAD clade</taxon>
        <taxon>Arundinoideae</taxon>
        <taxon>Arundineae</taxon>
        <taxon>Arundo</taxon>
    </lineage>
</organism>
<sequence>MDLTGTKALCSSDMISSRKTLNLLTLTFEQSLLIILHSDMGRITSDLVGFLPWGSG</sequence>
<reference evidence="1" key="1">
    <citation type="submission" date="2014-09" db="EMBL/GenBank/DDBJ databases">
        <authorList>
            <person name="Magalhaes I.L.F."/>
            <person name="Oliveira U."/>
            <person name="Santos F.R."/>
            <person name="Vidigal T.H.D.A."/>
            <person name="Brescovit A.D."/>
            <person name="Santos A.J."/>
        </authorList>
    </citation>
    <scope>NUCLEOTIDE SEQUENCE</scope>
    <source>
        <tissue evidence="1">Shoot tissue taken approximately 20 cm above the soil surface</tissue>
    </source>
</reference>